<accession>A0A644WX42</accession>
<protein>
    <submittedName>
        <fullName evidence="1">Uncharacterized protein</fullName>
    </submittedName>
</protein>
<gene>
    <name evidence="1" type="ORF">SDC9_54797</name>
</gene>
<evidence type="ECO:0000313" key="1">
    <source>
        <dbReference type="EMBL" id="MPM08485.1"/>
    </source>
</evidence>
<dbReference type="AlphaFoldDB" id="A0A644WX42"/>
<dbReference type="EMBL" id="VSSQ01001454">
    <property type="protein sequence ID" value="MPM08485.1"/>
    <property type="molecule type" value="Genomic_DNA"/>
</dbReference>
<sequence length="34" mass="4199">MVADHQNVEEYNRNEVKRWQDILDLYAEFAEEKD</sequence>
<name>A0A644WX42_9ZZZZ</name>
<comment type="caution">
    <text evidence="1">The sequence shown here is derived from an EMBL/GenBank/DDBJ whole genome shotgun (WGS) entry which is preliminary data.</text>
</comment>
<proteinExistence type="predicted"/>
<reference evidence="1" key="1">
    <citation type="submission" date="2019-08" db="EMBL/GenBank/DDBJ databases">
        <authorList>
            <person name="Kucharzyk K."/>
            <person name="Murdoch R.W."/>
            <person name="Higgins S."/>
            <person name="Loffler F."/>
        </authorList>
    </citation>
    <scope>NUCLEOTIDE SEQUENCE</scope>
</reference>
<organism evidence="1">
    <name type="scientific">bioreactor metagenome</name>
    <dbReference type="NCBI Taxonomy" id="1076179"/>
    <lineage>
        <taxon>unclassified sequences</taxon>
        <taxon>metagenomes</taxon>
        <taxon>ecological metagenomes</taxon>
    </lineage>
</organism>